<evidence type="ECO:0000256" key="3">
    <source>
        <dbReference type="ARBA" id="ARBA00022490"/>
    </source>
</evidence>
<sequence length="266" mass="29636">MTAGVATHTWKFTDLEFLVLWEDFGEVGVPRPFSFTSRTPLWNDYLVEKSQTRAALLASSTPARKEMLEDLHRPDIRLRVLAFDGRDYTNVANNVRLMAARRADRGYLVTQLPGETVGHSGGFTVTECAAVELADVVVRALPEVESGKRADIVLADEDEDAELDYEYGASAVRDSFQGSVHDRSADFRSAATERFGFIDVLQAHSIFGPRGMTRHRLKWRDLVDDGRYVIDDGHPPVATAADGRRMVSVINARIAEVVRAIKDERG</sequence>
<evidence type="ECO:0000313" key="6">
    <source>
        <dbReference type="Proteomes" id="UP001317870"/>
    </source>
</evidence>
<keyword evidence="3" id="KW-0963">Cytoplasm</keyword>
<keyword evidence="6" id="KW-1185">Reference proteome</keyword>
<name>A0ABM8D507_9NOCA</name>
<evidence type="ECO:0000313" key="5">
    <source>
        <dbReference type="EMBL" id="BDU02465.1"/>
    </source>
</evidence>
<evidence type="ECO:0008006" key="7">
    <source>
        <dbReference type="Google" id="ProtNLM"/>
    </source>
</evidence>
<organism evidence="5 6">
    <name type="scientific">Nocardia sputorum</name>
    <dbReference type="NCBI Taxonomy" id="2984338"/>
    <lineage>
        <taxon>Bacteria</taxon>
        <taxon>Bacillati</taxon>
        <taxon>Actinomycetota</taxon>
        <taxon>Actinomycetes</taxon>
        <taxon>Mycobacteriales</taxon>
        <taxon>Nocardiaceae</taxon>
        <taxon>Nocardia</taxon>
    </lineage>
</organism>
<gene>
    <name evidence="5" type="ORF">IFM12276_54930</name>
</gene>
<dbReference type="Pfam" id="PF14011">
    <property type="entry name" value="ESX-1_EspG"/>
    <property type="match status" value="1"/>
</dbReference>
<reference evidence="5 6" key="1">
    <citation type="submission" date="2022-11" db="EMBL/GenBank/DDBJ databases">
        <title>Genome Sequencing of Nocardia sp. ON39_IFM12276 and assembly.</title>
        <authorList>
            <person name="Shimojima M."/>
            <person name="Toyokawa M."/>
            <person name="Uesaka K."/>
        </authorList>
    </citation>
    <scope>NUCLEOTIDE SEQUENCE [LARGE SCALE GENOMIC DNA]</scope>
    <source>
        <strain evidence="5 6">IFM 12276</strain>
    </source>
</reference>
<protein>
    <recommendedName>
        <fullName evidence="7">ESX secretion-associated protein EspG</fullName>
    </recommendedName>
</protein>
<accession>A0ABM8D507</accession>
<comment type="similarity">
    <text evidence="2">Belongs to the EspG family.</text>
</comment>
<dbReference type="EMBL" id="AP026978">
    <property type="protein sequence ID" value="BDU02465.1"/>
    <property type="molecule type" value="Genomic_DNA"/>
</dbReference>
<keyword evidence="4" id="KW-0143">Chaperone</keyword>
<dbReference type="Proteomes" id="UP001317870">
    <property type="component" value="Chromosome"/>
</dbReference>
<dbReference type="InterPro" id="IPR025734">
    <property type="entry name" value="EspG"/>
</dbReference>
<evidence type="ECO:0000256" key="1">
    <source>
        <dbReference type="ARBA" id="ARBA00004496"/>
    </source>
</evidence>
<evidence type="ECO:0000256" key="2">
    <source>
        <dbReference type="ARBA" id="ARBA00006411"/>
    </source>
</evidence>
<evidence type="ECO:0000256" key="4">
    <source>
        <dbReference type="ARBA" id="ARBA00023186"/>
    </source>
</evidence>
<comment type="subcellular location">
    <subcellularLocation>
        <location evidence="1">Cytoplasm</location>
    </subcellularLocation>
</comment>
<proteinExistence type="inferred from homology"/>